<dbReference type="Proteomes" id="UP000276588">
    <property type="component" value="Unassembled WGS sequence"/>
</dbReference>
<evidence type="ECO:0000256" key="1">
    <source>
        <dbReference type="SAM" id="MobiDB-lite"/>
    </source>
</evidence>
<dbReference type="AlphaFoldDB" id="A0A3A6PYD2"/>
<dbReference type="EMBL" id="QKNY01000009">
    <property type="protein sequence ID" value="RJX43253.1"/>
    <property type="molecule type" value="Genomic_DNA"/>
</dbReference>
<gene>
    <name evidence="2" type="ORF">DM826_06495</name>
</gene>
<name>A0A3A6PYD2_9EURY</name>
<evidence type="ECO:0000313" key="2">
    <source>
        <dbReference type="EMBL" id="RJX43253.1"/>
    </source>
</evidence>
<dbReference type="RefSeq" id="WP_120102591.1">
    <property type="nucleotide sequence ID" value="NZ_QKNY01000009.1"/>
</dbReference>
<comment type="caution">
    <text evidence="2">The sequence shown here is derived from an EMBL/GenBank/DDBJ whole genome shotgun (WGS) entry which is preliminary data.</text>
</comment>
<feature type="region of interest" description="Disordered" evidence="1">
    <location>
        <begin position="185"/>
        <end position="204"/>
    </location>
</feature>
<proteinExistence type="predicted"/>
<protein>
    <recommendedName>
        <fullName evidence="4">Winged helix-turn-helix DNA-binding</fullName>
    </recommendedName>
</protein>
<evidence type="ECO:0000313" key="3">
    <source>
        <dbReference type="Proteomes" id="UP000276588"/>
    </source>
</evidence>
<accession>A0A3A6PYD2</accession>
<sequence>MSDDNPVTESISPGQERILEVAAARPELTTAEIAAETGHIVATVRDTLAAHGDAIDDQADGSTTGSKPTDSASFNATEQVVLEAALRNPDSTNREIATRVGTHVGLVRDIRDAYEAVATLPDDEPTTADEASGSAMEFNQELLSAAQERILETARENPALTNREIADQTGTRLPLVRDTIAAHGPETTTRRQASGAKPTDSATFNETEQAVLEAALRNPEATNKEIAVRVDSHVGLVRDIRDAHEETATLPDNHDIAATATADTEAAGDHDALSEIQQAILAAAADAPEDTYAEIAETVGARLPLVRDTLEAHDIDDTATAASTATDDTATGDESLSALQQEIIEQAAANPTQTYAEIAAETGARLPLVRDTLETHGDKQPA</sequence>
<organism evidence="2 3">
    <name type="scientific">Halonotius aquaticus</name>
    <dbReference type="NCBI Taxonomy" id="2216978"/>
    <lineage>
        <taxon>Archaea</taxon>
        <taxon>Methanobacteriati</taxon>
        <taxon>Methanobacteriota</taxon>
        <taxon>Stenosarchaea group</taxon>
        <taxon>Halobacteria</taxon>
        <taxon>Halobacteriales</taxon>
        <taxon>Haloferacaceae</taxon>
        <taxon>Halonotius</taxon>
    </lineage>
</organism>
<feature type="region of interest" description="Disordered" evidence="1">
    <location>
        <begin position="55"/>
        <end position="75"/>
    </location>
</feature>
<evidence type="ECO:0008006" key="4">
    <source>
        <dbReference type="Google" id="ProtNLM"/>
    </source>
</evidence>
<dbReference type="OrthoDB" id="342312at2157"/>
<keyword evidence="3" id="KW-1185">Reference proteome</keyword>
<reference evidence="2 3" key="1">
    <citation type="submission" date="2018-06" db="EMBL/GenBank/DDBJ databases">
        <title>Halonotius sp. F13-13 a new haloarchaeeon isolated from a solar saltern from Isla Cristina, Huelva, Spain.</title>
        <authorList>
            <person name="Duran-Viseras A."/>
            <person name="Sanchez-Porro C."/>
            <person name="Ventosa A."/>
        </authorList>
    </citation>
    <scope>NUCLEOTIDE SEQUENCE [LARGE SCALE GENOMIC DNA]</scope>
    <source>
        <strain evidence="2 3">F13-13</strain>
    </source>
</reference>
<feature type="compositionally biased region" description="Polar residues" evidence="1">
    <location>
        <begin position="60"/>
        <end position="75"/>
    </location>
</feature>